<organism evidence="2 3">
    <name type="scientific">Streptomyces sp. 900129855</name>
    <dbReference type="NCBI Taxonomy" id="3155129"/>
    <lineage>
        <taxon>Bacteria</taxon>
        <taxon>Bacillati</taxon>
        <taxon>Actinomycetota</taxon>
        <taxon>Actinomycetes</taxon>
        <taxon>Kitasatosporales</taxon>
        <taxon>Streptomycetaceae</taxon>
        <taxon>Streptomyces</taxon>
    </lineage>
</organism>
<keyword evidence="3" id="KW-1185">Reference proteome</keyword>
<feature type="compositionally biased region" description="Basic and acidic residues" evidence="1">
    <location>
        <begin position="42"/>
        <end position="65"/>
    </location>
</feature>
<reference evidence="2 3" key="1">
    <citation type="submission" date="2024-06" db="EMBL/GenBank/DDBJ databases">
        <title>The Natural Products Discovery Center: Release of the First 8490 Sequenced Strains for Exploring Actinobacteria Biosynthetic Diversity.</title>
        <authorList>
            <person name="Kalkreuter E."/>
            <person name="Kautsar S.A."/>
            <person name="Yang D."/>
            <person name="Bader C.D."/>
            <person name="Teijaro C.N."/>
            <person name="Fluegel L."/>
            <person name="Davis C.M."/>
            <person name="Simpson J.R."/>
            <person name="Lauterbach L."/>
            <person name="Steele A.D."/>
            <person name="Gui C."/>
            <person name="Meng S."/>
            <person name="Li G."/>
            <person name="Viehrig K."/>
            <person name="Ye F."/>
            <person name="Su P."/>
            <person name="Kiefer A.F."/>
            <person name="Nichols A."/>
            <person name="Cepeda A.J."/>
            <person name="Yan W."/>
            <person name="Fan B."/>
            <person name="Jiang Y."/>
            <person name="Adhikari A."/>
            <person name="Zheng C.-J."/>
            <person name="Schuster L."/>
            <person name="Cowan T.M."/>
            <person name="Smanski M.J."/>
            <person name="Chevrette M.G."/>
            <person name="De Carvalho L.P.S."/>
            <person name="Shen B."/>
        </authorList>
    </citation>
    <scope>NUCLEOTIDE SEQUENCE [LARGE SCALE GENOMIC DNA]</scope>
    <source>
        <strain evidence="2 3">NPDC033843</strain>
    </source>
</reference>
<dbReference type="RefSeq" id="WP_361710433.1">
    <property type="nucleotide sequence ID" value="NZ_JBEZVE010000051.1"/>
</dbReference>
<name>A0ABV2ZYW2_9ACTN</name>
<comment type="caution">
    <text evidence="2">The sequence shown here is derived from an EMBL/GenBank/DDBJ whole genome shotgun (WGS) entry which is preliminary data.</text>
</comment>
<proteinExistence type="predicted"/>
<gene>
    <name evidence="2" type="ORF">AB0E89_45750</name>
</gene>
<protein>
    <submittedName>
        <fullName evidence="2">Uncharacterized protein</fullName>
    </submittedName>
</protein>
<evidence type="ECO:0000313" key="2">
    <source>
        <dbReference type="EMBL" id="MEU3787736.1"/>
    </source>
</evidence>
<accession>A0ABV2ZYW2</accession>
<evidence type="ECO:0000256" key="1">
    <source>
        <dbReference type="SAM" id="MobiDB-lite"/>
    </source>
</evidence>
<evidence type="ECO:0000313" key="3">
    <source>
        <dbReference type="Proteomes" id="UP001550739"/>
    </source>
</evidence>
<feature type="compositionally biased region" description="Low complexity" evidence="1">
    <location>
        <begin position="75"/>
        <end position="89"/>
    </location>
</feature>
<feature type="region of interest" description="Disordered" evidence="1">
    <location>
        <begin position="34"/>
        <end position="115"/>
    </location>
</feature>
<feature type="compositionally biased region" description="Low complexity" evidence="1">
    <location>
        <begin position="96"/>
        <end position="112"/>
    </location>
</feature>
<sequence length="233" mass="26214">MAEAADLYALAWQQAAQASPSETREQRARLASYKEILGSSRWRNEERRQARDASPKAGPRPEQRTAPRPRPVAEPAPKRPAVAWSSSPSPERRPAARAAPANRGSRPSPRAAEPTLLDAGHLWEIATELRPLLEQTARDGATTNWPAIRKRLPTLPRLHRDDESVILWLADEDRQDGEPLLSALVTVGNRQMHPRFPAIAEQLGLATGRATAQQRTAWSYEVLKVHQHWRYRH</sequence>
<dbReference type="EMBL" id="JBEZVE010000051">
    <property type="protein sequence ID" value="MEU3787736.1"/>
    <property type="molecule type" value="Genomic_DNA"/>
</dbReference>
<dbReference type="Proteomes" id="UP001550739">
    <property type="component" value="Unassembled WGS sequence"/>
</dbReference>